<comment type="caution">
    <text evidence="2">The sequence shown here is derived from an EMBL/GenBank/DDBJ whole genome shotgun (WGS) entry which is preliminary data.</text>
</comment>
<dbReference type="Proteomes" id="UP000540989">
    <property type="component" value="Unassembled WGS sequence"/>
</dbReference>
<dbReference type="RefSeq" id="WP_184219958.1">
    <property type="nucleotide sequence ID" value="NZ_JACHIP010000005.1"/>
</dbReference>
<evidence type="ECO:0000256" key="1">
    <source>
        <dbReference type="SAM" id="SignalP"/>
    </source>
</evidence>
<protein>
    <submittedName>
        <fullName evidence="2">Uncharacterized protein</fullName>
    </submittedName>
</protein>
<dbReference type="AlphaFoldDB" id="A0A7W7ZH01"/>
<keyword evidence="3" id="KW-1185">Reference proteome</keyword>
<organism evidence="2 3">
    <name type="scientific">Granulicella aggregans</name>
    <dbReference type="NCBI Taxonomy" id="474949"/>
    <lineage>
        <taxon>Bacteria</taxon>
        <taxon>Pseudomonadati</taxon>
        <taxon>Acidobacteriota</taxon>
        <taxon>Terriglobia</taxon>
        <taxon>Terriglobales</taxon>
        <taxon>Acidobacteriaceae</taxon>
        <taxon>Granulicella</taxon>
    </lineage>
</organism>
<accession>A0A7W7ZH01</accession>
<feature type="signal peptide" evidence="1">
    <location>
        <begin position="1"/>
        <end position="21"/>
    </location>
</feature>
<gene>
    <name evidence="2" type="ORF">HDF16_003819</name>
</gene>
<dbReference type="EMBL" id="JACHIP010000005">
    <property type="protein sequence ID" value="MBB5059096.1"/>
    <property type="molecule type" value="Genomic_DNA"/>
</dbReference>
<proteinExistence type="predicted"/>
<evidence type="ECO:0000313" key="2">
    <source>
        <dbReference type="EMBL" id="MBB5059096.1"/>
    </source>
</evidence>
<feature type="chain" id="PRO_5030863131" evidence="1">
    <location>
        <begin position="22"/>
        <end position="776"/>
    </location>
</feature>
<sequence>MLNFRSIAIFALFLCAALAGAQTVTISASHLGGPRPVTGTITWQPVLNDGTNASARLSGGGITTTQPLTAAVVSGAFTLPNVPDTSSTNPQNVCFVVTVRSQSGLQALGKGFSCVQPAANNTWCSAGVCNFDNYIPSGPNLPLASVGPTGAIGPQGPAGPIGGSLSYPGVTTDGTNGLSVAGGATLGKPINEVTQSLTGTDASAVNVPPGTVYTHIYDKSTFLLPPTPSGSGGQAQTFNTITAWGPSLNLGNAGGGRVVTGSFLTGTFMERGISQMFGSNAVKHAVGDFQSLYTYAYGDGGCQALSDECIGLANFSGGETSSYYHGTITATTGTGDIAPVLSATGSTTDGAFLLDITKGTISGLYAGMPTAFGTYLGRQPVSNTVPISSAWGTMTAGIPNPSITPNNSATLTTTINLTAGGIASAGSFATGPVCIAGPNYPEQATVTAVGTASSGTQSITFSYHNPNNFGSNLPMLFQGGICGQYVSEDANLAFSTFRSTLYAFGSTDGTSLISGLNYGGNVRYEDLNAGYQAQTPTSGYHLYPGAEVIENTSTGAAPILEPNHVAWTVGDVIENPHYPVVKTNGLKIDLTQNSPANATSSGAQNTFLHGFGVAGINYFGYTFRNQNPSSYYTDFGGPVATPYCAFCIQGYWTNPIDIQSGPAVNGSLITLESNEKNDTTPFNIFSLHNGPGSGALFGYNPGTPAFTFNRPIAMAGCPAGQFVRGDGTGLCGPAATTNAGTPPVVGQAACIKAAGPPVVIGYCSTAIGSTGACTCN</sequence>
<evidence type="ECO:0000313" key="3">
    <source>
        <dbReference type="Proteomes" id="UP000540989"/>
    </source>
</evidence>
<keyword evidence="1" id="KW-0732">Signal</keyword>
<reference evidence="2 3" key="1">
    <citation type="submission" date="2020-08" db="EMBL/GenBank/DDBJ databases">
        <title>Genomic Encyclopedia of Type Strains, Phase IV (KMG-V): Genome sequencing to study the core and pangenomes of soil and plant-associated prokaryotes.</title>
        <authorList>
            <person name="Whitman W."/>
        </authorList>
    </citation>
    <scope>NUCLEOTIDE SEQUENCE [LARGE SCALE GENOMIC DNA]</scope>
    <source>
        <strain evidence="2 3">M8UP14</strain>
    </source>
</reference>
<name>A0A7W7ZH01_9BACT</name>